<dbReference type="SUPFAM" id="SSF51735">
    <property type="entry name" value="NAD(P)-binding Rossmann-fold domains"/>
    <property type="match status" value="1"/>
</dbReference>
<reference evidence="2 3" key="1">
    <citation type="journal article" date="2006" name="J. Bacteriol.">
        <title>Complete genome sequence of Yersinia pestis strains Antiqua and Nepal516: evidence of gene reduction in an emerging pathogen.</title>
        <authorList>
            <person name="Chain P.S."/>
            <person name="Hu P."/>
            <person name="Malfatti S.A."/>
            <person name="Radnedge L."/>
            <person name="Larimer F."/>
            <person name="Vergez L.M."/>
            <person name="Worsham P."/>
            <person name="Chu M.C."/>
            <person name="Andersen G.L."/>
        </authorList>
    </citation>
    <scope>NUCLEOTIDE SEQUENCE [LARGE SCALE GENOMIC DNA]</scope>
    <source>
        <strain evidence="2 3">Antiqua</strain>
    </source>
</reference>
<dbReference type="InterPro" id="IPR036291">
    <property type="entry name" value="NAD(P)-bd_dom_sf"/>
</dbReference>
<dbReference type="PATRIC" id="fig|360102.15.peg.4467"/>
<dbReference type="PANTHER" id="PTHR43245:SF46">
    <property type="entry name" value="NUCLEOSIDE-DIPHOSPHATE-SUGAR EPIMERASE"/>
    <property type="match status" value="1"/>
</dbReference>
<accession>A0A0E1NUP6</accession>
<dbReference type="GeneID" id="57976681"/>
<gene>
    <name evidence="2" type="ordered locus">YPA_1361</name>
</gene>
<dbReference type="HOGENOM" id="CLU_007383_6_1_6"/>
<name>A0A0E1NUP6_YERPA</name>
<sequence length="338" mass="37764">MKVLVTGATSGLGRNAAQWLLEAGHEVYAIGRDQLAGEELRKLGATFIPLDLTMTTMEVCQQWLKTCDVVWHCAAKSAPWGNPQDFHQTNVVVTHKLAQAAGREGVKRFIHISSPAVYFDFRHHHDLPETYRASRFSSHYASSKYAAEQVLHECIAHYPDTTYVILRPRGLFGPHDRVIVPRLLQQLSRDRNVLRLPGGGQAQLDLTFVLNVVHAMMLATDNDGLRSGAIYNITNQEPQRLVTMLDSLLNQQLHINYTLQPVPYSLLSVVAAGMELVASMTQKEPLLTRYSVGAVYFDMTLNSERAINELGYRPRYSMAEGIVLAGEWLSAQRSGQHG</sequence>
<dbReference type="KEGG" id="ypa:YPA_1361"/>
<protein>
    <submittedName>
        <fullName evidence="2">Putative dehydrogenase</fullName>
    </submittedName>
</protein>
<dbReference type="RefSeq" id="WP_002211275.1">
    <property type="nucleotide sequence ID" value="NC_008150.1"/>
</dbReference>
<evidence type="ECO:0000259" key="1">
    <source>
        <dbReference type="Pfam" id="PF01370"/>
    </source>
</evidence>
<dbReference type="Pfam" id="PF01370">
    <property type="entry name" value="Epimerase"/>
    <property type="match status" value="1"/>
</dbReference>
<dbReference type="PANTHER" id="PTHR43245">
    <property type="entry name" value="BIFUNCTIONAL POLYMYXIN RESISTANCE PROTEIN ARNA"/>
    <property type="match status" value="1"/>
</dbReference>
<evidence type="ECO:0000313" key="2">
    <source>
        <dbReference type="EMBL" id="ABG13328.1"/>
    </source>
</evidence>
<proteinExistence type="predicted"/>
<dbReference type="EMBL" id="CP000308">
    <property type="protein sequence ID" value="ABG13328.1"/>
    <property type="molecule type" value="Genomic_DNA"/>
</dbReference>
<feature type="domain" description="NAD-dependent epimerase/dehydratase" evidence="1">
    <location>
        <begin position="3"/>
        <end position="233"/>
    </location>
</feature>
<dbReference type="AlphaFoldDB" id="A0A0E1NUP6"/>
<organism evidence="2 3">
    <name type="scientific">Yersinia pestis bv. Antiqua (strain Antiqua)</name>
    <dbReference type="NCBI Taxonomy" id="360102"/>
    <lineage>
        <taxon>Bacteria</taxon>
        <taxon>Pseudomonadati</taxon>
        <taxon>Pseudomonadota</taxon>
        <taxon>Gammaproteobacteria</taxon>
        <taxon>Enterobacterales</taxon>
        <taxon>Yersiniaceae</taxon>
        <taxon>Yersinia</taxon>
    </lineage>
</organism>
<dbReference type="InterPro" id="IPR001509">
    <property type="entry name" value="Epimerase_deHydtase"/>
</dbReference>
<dbReference type="Gene3D" id="3.40.50.720">
    <property type="entry name" value="NAD(P)-binding Rossmann-like Domain"/>
    <property type="match status" value="1"/>
</dbReference>
<dbReference type="InterPro" id="IPR050177">
    <property type="entry name" value="Lipid_A_modif_metabolic_enz"/>
</dbReference>
<evidence type="ECO:0000313" key="3">
    <source>
        <dbReference type="Proteomes" id="UP000001971"/>
    </source>
</evidence>
<dbReference type="Proteomes" id="UP000001971">
    <property type="component" value="Chromosome"/>
</dbReference>